<protein>
    <submittedName>
        <fullName evidence="3">Uncharacterized protein</fullName>
    </submittedName>
</protein>
<keyword evidence="4" id="KW-1185">Reference proteome</keyword>
<sequence>MPMLLTSLQWTPVRQISAGGSHSAILSCTGAIYVFGKNEFGQLGLGDFKNRCLPTLQKSLRNQKIAYINLGDEHSAALTFEGGLFTWGAGMY</sequence>
<dbReference type="InterPro" id="IPR000408">
    <property type="entry name" value="Reg_chr_condens"/>
</dbReference>
<name>A0A1Y3B7B9_EURMA</name>
<dbReference type="OrthoDB" id="5981550at2759"/>
<evidence type="ECO:0000256" key="2">
    <source>
        <dbReference type="PROSITE-ProRule" id="PRU00235"/>
    </source>
</evidence>
<dbReference type="InterPro" id="IPR009091">
    <property type="entry name" value="RCC1/BLIP-II"/>
</dbReference>
<proteinExistence type="predicted"/>
<keyword evidence="1" id="KW-0677">Repeat</keyword>
<reference evidence="3 4" key="1">
    <citation type="submission" date="2017-03" db="EMBL/GenBank/DDBJ databases">
        <title>Genome Survey of Euroglyphus maynei.</title>
        <authorList>
            <person name="Arlian L.G."/>
            <person name="Morgan M.S."/>
            <person name="Rider S.D."/>
        </authorList>
    </citation>
    <scope>NUCLEOTIDE SEQUENCE [LARGE SCALE GENOMIC DNA]</scope>
    <source>
        <strain evidence="3">Arlian Lab</strain>
        <tissue evidence="3">Whole body</tissue>
    </source>
</reference>
<feature type="non-terminal residue" evidence="3">
    <location>
        <position position="92"/>
    </location>
</feature>
<evidence type="ECO:0000313" key="4">
    <source>
        <dbReference type="Proteomes" id="UP000194236"/>
    </source>
</evidence>
<dbReference type="Pfam" id="PF00415">
    <property type="entry name" value="RCC1"/>
    <property type="match status" value="1"/>
</dbReference>
<gene>
    <name evidence="3" type="ORF">BLA29_015204</name>
</gene>
<dbReference type="InterPro" id="IPR051210">
    <property type="entry name" value="Ub_ligase/GEF_domain"/>
</dbReference>
<evidence type="ECO:0000313" key="3">
    <source>
        <dbReference type="EMBL" id="OTF75145.1"/>
    </source>
</evidence>
<dbReference type="PROSITE" id="PS50012">
    <property type="entry name" value="RCC1_3"/>
    <property type="match status" value="1"/>
</dbReference>
<organism evidence="3 4">
    <name type="scientific">Euroglyphus maynei</name>
    <name type="common">Mayne's house dust mite</name>
    <dbReference type="NCBI Taxonomy" id="6958"/>
    <lineage>
        <taxon>Eukaryota</taxon>
        <taxon>Metazoa</taxon>
        <taxon>Ecdysozoa</taxon>
        <taxon>Arthropoda</taxon>
        <taxon>Chelicerata</taxon>
        <taxon>Arachnida</taxon>
        <taxon>Acari</taxon>
        <taxon>Acariformes</taxon>
        <taxon>Sarcoptiformes</taxon>
        <taxon>Astigmata</taxon>
        <taxon>Psoroptidia</taxon>
        <taxon>Analgoidea</taxon>
        <taxon>Pyroglyphidae</taxon>
        <taxon>Pyroglyphinae</taxon>
        <taxon>Euroglyphus</taxon>
    </lineage>
</organism>
<dbReference type="SUPFAM" id="SSF50985">
    <property type="entry name" value="RCC1/BLIP-II"/>
    <property type="match status" value="1"/>
</dbReference>
<accession>A0A1Y3B7B9</accession>
<dbReference type="Proteomes" id="UP000194236">
    <property type="component" value="Unassembled WGS sequence"/>
</dbReference>
<comment type="caution">
    <text evidence="3">The sequence shown here is derived from an EMBL/GenBank/DDBJ whole genome shotgun (WGS) entry which is preliminary data.</text>
</comment>
<dbReference type="EMBL" id="MUJZ01043449">
    <property type="protein sequence ID" value="OTF75145.1"/>
    <property type="molecule type" value="Genomic_DNA"/>
</dbReference>
<evidence type="ECO:0000256" key="1">
    <source>
        <dbReference type="ARBA" id="ARBA00022737"/>
    </source>
</evidence>
<feature type="repeat" description="RCC1" evidence="2">
    <location>
        <begin position="30"/>
        <end position="81"/>
    </location>
</feature>
<dbReference type="Gene3D" id="2.130.10.30">
    <property type="entry name" value="Regulator of chromosome condensation 1/beta-lactamase-inhibitor protein II"/>
    <property type="match status" value="1"/>
</dbReference>
<dbReference type="AlphaFoldDB" id="A0A1Y3B7B9"/>
<dbReference type="PANTHER" id="PTHR22870">
    <property type="entry name" value="REGULATOR OF CHROMOSOME CONDENSATION"/>
    <property type="match status" value="1"/>
</dbReference>
<dbReference type="PANTHER" id="PTHR22870:SF466">
    <property type="entry name" value="ANKYRIN REPEAT-CONTAINING PROTEIN"/>
    <property type="match status" value="1"/>
</dbReference>